<feature type="transmembrane region" description="Helical" evidence="11">
    <location>
        <begin position="381"/>
        <end position="401"/>
    </location>
</feature>
<feature type="signal peptide" evidence="12">
    <location>
        <begin position="1"/>
        <end position="35"/>
    </location>
</feature>
<evidence type="ECO:0000256" key="7">
    <source>
        <dbReference type="ARBA" id="ARBA00023053"/>
    </source>
</evidence>
<evidence type="ECO:0000256" key="9">
    <source>
        <dbReference type="ARBA" id="ARBA00023136"/>
    </source>
</evidence>
<feature type="transmembrane region" description="Helical" evidence="11">
    <location>
        <begin position="59"/>
        <end position="77"/>
    </location>
</feature>
<evidence type="ECO:0000256" key="1">
    <source>
        <dbReference type="ARBA" id="ARBA00004651"/>
    </source>
</evidence>
<feature type="transmembrane region" description="Helical" evidence="11">
    <location>
        <begin position="328"/>
        <end position="361"/>
    </location>
</feature>
<dbReference type="GO" id="GO:0055037">
    <property type="term" value="C:recycling endosome"/>
    <property type="evidence" value="ECO:0007669"/>
    <property type="project" value="TreeGrafter"/>
</dbReference>
<sequence length="670" mass="74773">MGYNKFRVNVTRKMSKTLALTVLTCLSFCISVCRAEDSAMENIVTERKVEDNHRQDSADLLIFIMLLTLTILTIWLFKHRRFRFLHETGLAMIYGVLVGVVLRYGIHVPRDISNVTLSCHVNASPPTLLVNVSGKFYEYSLKGEISPSEINDVQDNEMLRKVTFDPEVFFNILLPPIIFHAGYSLKRVRHVVSCLKMLLMYGCVTLMKQVGQLDGDFFFTDCLLFGAIVSATDPVTVLAIFNELQVDVDLYVLLFGESVLNDAVAVVLSSSIVAYQPEGDNSHTFEVMAMLKSFGVFLGVFSGSFALGVATGVMTFTKLRDFHLLETALFFLMSWSTFLMAEACGFTGVVAVLFCGITQAHYTFNNLSPESQDRTKQLFELLNFLAENFIFSYMGLALFTFKNHIFNPTFIVGAFLAVFLGRAANIYPLSFLLNLGRRNKISSNFQHMMMFAGLRGAMTFALSIRDTATYARQMMFTTTLLIVFFTVWVCGGGTTQMLSCQHIRVGVDSDADNTMSMTEGSERRSTKHESAWLFRIWYNFDHNYLKPILTHSGPPLTVTMPACCGPLARCLTSPQAYENECQLKDDDSDLILTDGDISLTYGDITVSTDASGAHTSAGPAGTTSAVISADDLDRELTYGDHELVMRGTRLVLPMDDSEPPLGDPRHRMRM</sequence>
<keyword evidence="9 11" id="KW-0472">Membrane</keyword>
<dbReference type="InterPro" id="IPR018422">
    <property type="entry name" value="Cation/H_exchanger_CPA1"/>
</dbReference>
<keyword evidence="8" id="KW-0406">Ion transport</keyword>
<keyword evidence="4" id="KW-1003">Cell membrane</keyword>
<organism evidence="14 15">
    <name type="scientific">Oncorhynchus mykiss</name>
    <name type="common">Rainbow trout</name>
    <name type="synonym">Salmo gairdneri</name>
    <dbReference type="NCBI Taxonomy" id="8022"/>
    <lineage>
        <taxon>Eukaryota</taxon>
        <taxon>Metazoa</taxon>
        <taxon>Chordata</taxon>
        <taxon>Craniata</taxon>
        <taxon>Vertebrata</taxon>
        <taxon>Euteleostomi</taxon>
        <taxon>Actinopterygii</taxon>
        <taxon>Neopterygii</taxon>
        <taxon>Teleostei</taxon>
        <taxon>Protacanthopterygii</taxon>
        <taxon>Salmoniformes</taxon>
        <taxon>Salmonidae</taxon>
        <taxon>Salmoninae</taxon>
        <taxon>Oncorhynchus</taxon>
    </lineage>
</organism>
<dbReference type="Pfam" id="PF00999">
    <property type="entry name" value="Na_H_Exchanger"/>
    <property type="match status" value="1"/>
</dbReference>
<dbReference type="Ensembl" id="ENSOMYT00000094679.2">
    <property type="protein sequence ID" value="ENSOMYP00000086896.1"/>
    <property type="gene ID" value="ENSOMYG00000038310.2"/>
</dbReference>
<evidence type="ECO:0000256" key="8">
    <source>
        <dbReference type="ARBA" id="ARBA00023065"/>
    </source>
</evidence>
<evidence type="ECO:0000256" key="11">
    <source>
        <dbReference type="SAM" id="Phobius"/>
    </source>
</evidence>
<proteinExistence type="inferred from homology"/>
<gene>
    <name evidence="14" type="primary">LOC110504936</name>
</gene>
<feature type="transmembrane region" description="Helical" evidence="11">
    <location>
        <begin position="476"/>
        <end position="494"/>
    </location>
</feature>
<evidence type="ECO:0000256" key="2">
    <source>
        <dbReference type="ARBA" id="ARBA00007367"/>
    </source>
</evidence>
<protein>
    <submittedName>
        <fullName evidence="14">Solute carrier family 9 member A6a</fullName>
    </submittedName>
</protein>
<feature type="transmembrane region" description="Helical" evidence="11">
    <location>
        <begin position="294"/>
        <end position="316"/>
    </location>
</feature>
<comment type="subcellular location">
    <subcellularLocation>
        <location evidence="1">Cell membrane</location>
        <topology evidence="1">Multi-pass membrane protein</topology>
    </subcellularLocation>
</comment>
<dbReference type="PANTHER" id="PTHR10110">
    <property type="entry name" value="SODIUM/HYDROGEN EXCHANGER"/>
    <property type="match status" value="1"/>
</dbReference>
<dbReference type="AlphaFoldDB" id="A0A8C7TVZ7"/>
<evidence type="ECO:0000313" key="15">
    <source>
        <dbReference type="Proteomes" id="UP000694395"/>
    </source>
</evidence>
<keyword evidence="7" id="KW-0915">Sodium</keyword>
<keyword evidence="12" id="KW-0732">Signal</keyword>
<dbReference type="PRINTS" id="PR01088">
    <property type="entry name" value="NAHEXCHNGR6"/>
</dbReference>
<dbReference type="GO" id="GO:0005886">
    <property type="term" value="C:plasma membrane"/>
    <property type="evidence" value="ECO:0007669"/>
    <property type="project" value="UniProtKB-SubCell"/>
</dbReference>
<dbReference type="PANTHER" id="PTHR10110:SF94">
    <property type="entry name" value="SODIUM_HYDROGEN EXCHANGER 6"/>
    <property type="match status" value="1"/>
</dbReference>
<feature type="domain" description="Cation/H+ exchanger transmembrane" evidence="13">
    <location>
        <begin position="70"/>
        <end position="499"/>
    </location>
</feature>
<name>A0A8C7TVZ7_ONCMY</name>
<reference evidence="14" key="2">
    <citation type="submission" date="2025-08" db="UniProtKB">
        <authorList>
            <consortium name="Ensembl"/>
        </authorList>
    </citation>
    <scope>IDENTIFICATION</scope>
</reference>
<keyword evidence="3" id="KW-0813">Transport</keyword>
<evidence type="ECO:0000256" key="3">
    <source>
        <dbReference type="ARBA" id="ARBA00022448"/>
    </source>
</evidence>
<feature type="transmembrane region" description="Helical" evidence="11">
    <location>
        <begin position="445"/>
        <end position="464"/>
    </location>
</feature>
<evidence type="ECO:0000313" key="14">
    <source>
        <dbReference type="Ensembl" id="ENSOMYP00000086896.1"/>
    </source>
</evidence>
<reference evidence="14" key="1">
    <citation type="submission" date="2020-07" db="EMBL/GenBank/DDBJ databases">
        <title>A long reads based de novo assembly of the rainbow trout Arlee double haploid line genome.</title>
        <authorList>
            <person name="Gao G."/>
            <person name="Palti Y."/>
        </authorList>
    </citation>
    <scope>NUCLEOTIDE SEQUENCE [LARGE SCALE GENOMIC DNA]</scope>
</reference>
<feature type="chain" id="PRO_5034547523" evidence="12">
    <location>
        <begin position="36"/>
        <end position="670"/>
    </location>
</feature>
<feature type="transmembrane region" description="Helical" evidence="11">
    <location>
        <begin position="89"/>
        <end position="106"/>
    </location>
</feature>
<dbReference type="InterPro" id="IPR002090">
    <property type="entry name" value="NHE-6/7/9"/>
</dbReference>
<dbReference type="Gene3D" id="6.10.140.1330">
    <property type="match status" value="1"/>
</dbReference>
<dbReference type="InterPro" id="IPR006153">
    <property type="entry name" value="Cation/H_exchanger_TM"/>
</dbReference>
<dbReference type="GO" id="GO:0098719">
    <property type="term" value="P:sodium ion import across plasma membrane"/>
    <property type="evidence" value="ECO:0007669"/>
    <property type="project" value="TreeGrafter"/>
</dbReference>
<keyword evidence="6 11" id="KW-1133">Transmembrane helix</keyword>
<feature type="transmembrane region" description="Helical" evidence="11">
    <location>
        <begin position="410"/>
        <end position="433"/>
    </location>
</feature>
<dbReference type="GeneTree" id="ENSGT00940000153460"/>
<dbReference type="GO" id="GO:0015385">
    <property type="term" value="F:sodium:proton antiporter activity"/>
    <property type="evidence" value="ECO:0007669"/>
    <property type="project" value="InterPro"/>
</dbReference>
<evidence type="ECO:0000259" key="13">
    <source>
        <dbReference type="Pfam" id="PF00999"/>
    </source>
</evidence>
<accession>A0A8C7TVZ7</accession>
<feature type="transmembrane region" description="Helical" evidence="11">
    <location>
        <begin position="168"/>
        <end position="185"/>
    </location>
</feature>
<keyword evidence="15" id="KW-1185">Reference proteome</keyword>
<keyword evidence="10" id="KW-0739">Sodium transport</keyword>
<comment type="similarity">
    <text evidence="2">Belongs to the monovalent cation:proton antiporter 1 (CPA1) transporter (TC 2.A.36) family.</text>
</comment>
<evidence type="ECO:0000256" key="4">
    <source>
        <dbReference type="ARBA" id="ARBA00022475"/>
    </source>
</evidence>
<reference evidence="14" key="3">
    <citation type="submission" date="2025-09" db="UniProtKB">
        <authorList>
            <consortium name="Ensembl"/>
        </authorList>
    </citation>
    <scope>IDENTIFICATION</scope>
</reference>
<keyword evidence="5 11" id="KW-0812">Transmembrane</keyword>
<evidence type="ECO:0000256" key="10">
    <source>
        <dbReference type="ARBA" id="ARBA00023201"/>
    </source>
</evidence>
<dbReference type="GO" id="GO:0015386">
    <property type="term" value="F:potassium:proton antiporter activity"/>
    <property type="evidence" value="ECO:0007669"/>
    <property type="project" value="TreeGrafter"/>
</dbReference>
<evidence type="ECO:0000256" key="12">
    <source>
        <dbReference type="SAM" id="SignalP"/>
    </source>
</evidence>
<dbReference type="Proteomes" id="UP000694395">
    <property type="component" value="Chromosome 31"/>
</dbReference>
<dbReference type="GO" id="GO:0051453">
    <property type="term" value="P:regulation of intracellular pH"/>
    <property type="evidence" value="ECO:0007669"/>
    <property type="project" value="TreeGrafter"/>
</dbReference>
<evidence type="ECO:0000256" key="5">
    <source>
        <dbReference type="ARBA" id="ARBA00022692"/>
    </source>
</evidence>
<evidence type="ECO:0000256" key="6">
    <source>
        <dbReference type="ARBA" id="ARBA00022989"/>
    </source>
</evidence>